<dbReference type="SUPFAM" id="SSF144091">
    <property type="entry name" value="Rhomboid-like"/>
    <property type="match status" value="1"/>
</dbReference>
<feature type="domain" description="EF-hand" evidence="12">
    <location>
        <begin position="65"/>
        <end position="100"/>
    </location>
</feature>
<keyword evidence="5" id="KW-0645">Protease</keyword>
<protein>
    <recommendedName>
        <fullName evidence="4">rhomboid protease</fullName>
        <ecNumber evidence="4">3.4.21.105</ecNumber>
    </recommendedName>
</protein>
<dbReference type="OrthoDB" id="418595at2759"/>
<keyword evidence="8" id="KW-0720">Serine protease</keyword>
<dbReference type="PANTHER" id="PTHR45840:SF2">
    <property type="entry name" value="PROTEIN RHOMBOID-RELATED"/>
    <property type="match status" value="1"/>
</dbReference>
<comment type="catalytic activity">
    <reaction evidence="1">
        <text>Cleaves type-1 transmembrane domains using a catalytic dyad composed of serine and histidine that are contributed by different transmembrane domains.</text>
        <dbReference type="EC" id="3.4.21.105"/>
    </reaction>
</comment>
<dbReference type="CDD" id="cd00051">
    <property type="entry name" value="EFh"/>
    <property type="match status" value="1"/>
</dbReference>
<feature type="transmembrane region" description="Helical" evidence="11">
    <location>
        <begin position="222"/>
        <end position="242"/>
    </location>
</feature>
<evidence type="ECO:0000256" key="11">
    <source>
        <dbReference type="SAM" id="Phobius"/>
    </source>
</evidence>
<dbReference type="FunFam" id="1.20.1540.10:FF:000007">
    <property type="entry name" value="Rhomboid like 2"/>
    <property type="match status" value="1"/>
</dbReference>
<gene>
    <name evidence="13" type="ORF">OSB1V03_LOCUS8348</name>
</gene>
<evidence type="ECO:0000256" key="4">
    <source>
        <dbReference type="ARBA" id="ARBA00013039"/>
    </source>
</evidence>
<name>A0A7R9KTW1_9ACAR</name>
<dbReference type="Gene3D" id="1.20.1540.10">
    <property type="entry name" value="Rhomboid-like"/>
    <property type="match status" value="1"/>
</dbReference>
<dbReference type="EMBL" id="OC859768">
    <property type="protein sequence ID" value="CAD7627923.1"/>
    <property type="molecule type" value="Genomic_DNA"/>
</dbReference>
<evidence type="ECO:0000313" key="14">
    <source>
        <dbReference type="Proteomes" id="UP000759131"/>
    </source>
</evidence>
<evidence type="ECO:0000256" key="8">
    <source>
        <dbReference type="ARBA" id="ARBA00022825"/>
    </source>
</evidence>
<keyword evidence="14" id="KW-1185">Reference proteome</keyword>
<evidence type="ECO:0000256" key="6">
    <source>
        <dbReference type="ARBA" id="ARBA00022692"/>
    </source>
</evidence>
<evidence type="ECO:0000256" key="7">
    <source>
        <dbReference type="ARBA" id="ARBA00022801"/>
    </source>
</evidence>
<dbReference type="SUPFAM" id="SSF47473">
    <property type="entry name" value="EF-hand"/>
    <property type="match status" value="1"/>
</dbReference>
<keyword evidence="6 11" id="KW-0812">Transmembrane</keyword>
<dbReference type="GO" id="GO:0016020">
    <property type="term" value="C:membrane"/>
    <property type="evidence" value="ECO:0007669"/>
    <property type="project" value="UniProtKB-SubCell"/>
</dbReference>
<comment type="similarity">
    <text evidence="3">Belongs to the peptidase S54 family.</text>
</comment>
<comment type="subcellular location">
    <subcellularLocation>
        <location evidence="2">Membrane</location>
        <topology evidence="2">Multi-pass membrane protein</topology>
    </subcellularLocation>
</comment>
<feature type="domain" description="EF-hand" evidence="12">
    <location>
        <begin position="25"/>
        <end position="60"/>
    </location>
</feature>
<accession>A0A7R9KTW1</accession>
<dbReference type="InterPro" id="IPR002048">
    <property type="entry name" value="EF_hand_dom"/>
</dbReference>
<dbReference type="GO" id="GO:0004252">
    <property type="term" value="F:serine-type endopeptidase activity"/>
    <property type="evidence" value="ECO:0007669"/>
    <property type="project" value="InterPro"/>
</dbReference>
<dbReference type="PROSITE" id="PS50222">
    <property type="entry name" value="EF_HAND_2"/>
    <property type="match status" value="2"/>
</dbReference>
<evidence type="ECO:0000256" key="5">
    <source>
        <dbReference type="ARBA" id="ARBA00022670"/>
    </source>
</evidence>
<organism evidence="13">
    <name type="scientific">Medioppia subpectinata</name>
    <dbReference type="NCBI Taxonomy" id="1979941"/>
    <lineage>
        <taxon>Eukaryota</taxon>
        <taxon>Metazoa</taxon>
        <taxon>Ecdysozoa</taxon>
        <taxon>Arthropoda</taxon>
        <taxon>Chelicerata</taxon>
        <taxon>Arachnida</taxon>
        <taxon>Acari</taxon>
        <taxon>Acariformes</taxon>
        <taxon>Sarcoptiformes</taxon>
        <taxon>Oribatida</taxon>
        <taxon>Brachypylina</taxon>
        <taxon>Oppioidea</taxon>
        <taxon>Oppiidae</taxon>
        <taxon>Medioppia</taxon>
    </lineage>
</organism>
<evidence type="ECO:0000256" key="9">
    <source>
        <dbReference type="ARBA" id="ARBA00022989"/>
    </source>
</evidence>
<feature type="transmembrane region" description="Helical" evidence="11">
    <location>
        <begin position="278"/>
        <end position="298"/>
    </location>
</feature>
<keyword evidence="9 11" id="KW-1133">Transmembrane helix</keyword>
<evidence type="ECO:0000256" key="3">
    <source>
        <dbReference type="ARBA" id="ARBA00009045"/>
    </source>
</evidence>
<sequence>MVKKRVNVTDGSVAGGDDQQAVSLQMDRLWRPVFDKYDTNKDGIIECHHFKRILKESNNHLSEDIPEEVLDELLERSDLCTDGVITYEEFLKMIHARDLGAQRPRLQRLIRYAAMAVVPKTQRRSVIRRYLEEYNCMPPPLFLLVISVLEISVFVYYCVDMGQISAIGPVPWRSPLIYDPCKREQAWRFVTYMLIHAGFVHMFFNVLVQLILGIPLEMVHKWWRVGIVYLSGVVAGSLGANISDPYSFLAGASGGVYALISAHLASVVINWKEMEFNWIRLAGLLLFGGTDIGVAIYGRYTDDKDNRTSYSAHIAGALAGFFVGINVLKNLRPKKWETILGYVVLVVYILLMGFAIIFNIANKDHYINPENPTQCLITRPHEAFQGADNAS</sequence>
<reference evidence="13" key="1">
    <citation type="submission" date="2020-11" db="EMBL/GenBank/DDBJ databases">
        <authorList>
            <person name="Tran Van P."/>
        </authorList>
    </citation>
    <scope>NUCLEOTIDE SEQUENCE</scope>
</reference>
<evidence type="ECO:0000256" key="10">
    <source>
        <dbReference type="ARBA" id="ARBA00023136"/>
    </source>
</evidence>
<proteinExistence type="inferred from homology"/>
<dbReference type="Pfam" id="PF01694">
    <property type="entry name" value="Rhomboid"/>
    <property type="match status" value="1"/>
</dbReference>
<feature type="transmembrane region" description="Helical" evidence="11">
    <location>
        <begin position="186"/>
        <end position="210"/>
    </location>
</feature>
<evidence type="ECO:0000313" key="13">
    <source>
        <dbReference type="EMBL" id="CAD7627923.1"/>
    </source>
</evidence>
<keyword evidence="7" id="KW-0378">Hydrolase</keyword>
<dbReference type="Pfam" id="PF13499">
    <property type="entry name" value="EF-hand_7"/>
    <property type="match status" value="1"/>
</dbReference>
<dbReference type="PANTHER" id="PTHR45840">
    <property type="entry name" value="RHOMBOID-RELATED PROTEIN"/>
    <property type="match status" value="1"/>
</dbReference>
<dbReference type="EC" id="3.4.21.105" evidence="4"/>
<dbReference type="InterPro" id="IPR035952">
    <property type="entry name" value="Rhomboid-like_sf"/>
</dbReference>
<feature type="transmembrane region" description="Helical" evidence="11">
    <location>
        <begin position="310"/>
        <end position="328"/>
    </location>
</feature>
<dbReference type="AlphaFoldDB" id="A0A7R9KTW1"/>
<dbReference type="SMART" id="SM00054">
    <property type="entry name" value="EFh"/>
    <property type="match status" value="2"/>
</dbReference>
<dbReference type="Proteomes" id="UP000759131">
    <property type="component" value="Unassembled WGS sequence"/>
</dbReference>
<dbReference type="InterPro" id="IPR051739">
    <property type="entry name" value="Rhomboid_IM_Serine_Proteases"/>
</dbReference>
<dbReference type="InterPro" id="IPR022764">
    <property type="entry name" value="Peptidase_S54_rhomboid_dom"/>
</dbReference>
<feature type="transmembrane region" description="Helical" evidence="11">
    <location>
        <begin position="340"/>
        <end position="361"/>
    </location>
</feature>
<dbReference type="EMBL" id="CAJPIZ010005193">
    <property type="protein sequence ID" value="CAG2108353.1"/>
    <property type="molecule type" value="Genomic_DNA"/>
</dbReference>
<evidence type="ECO:0000256" key="2">
    <source>
        <dbReference type="ARBA" id="ARBA00004141"/>
    </source>
</evidence>
<evidence type="ECO:0000256" key="1">
    <source>
        <dbReference type="ARBA" id="ARBA00000156"/>
    </source>
</evidence>
<dbReference type="Gene3D" id="1.10.238.10">
    <property type="entry name" value="EF-hand"/>
    <property type="match status" value="1"/>
</dbReference>
<evidence type="ECO:0000259" key="12">
    <source>
        <dbReference type="PROSITE" id="PS50222"/>
    </source>
</evidence>
<dbReference type="GO" id="GO:0006508">
    <property type="term" value="P:proteolysis"/>
    <property type="evidence" value="ECO:0007669"/>
    <property type="project" value="UniProtKB-KW"/>
</dbReference>
<keyword evidence="10 11" id="KW-0472">Membrane</keyword>
<dbReference type="GO" id="GO:0005509">
    <property type="term" value="F:calcium ion binding"/>
    <property type="evidence" value="ECO:0007669"/>
    <property type="project" value="InterPro"/>
</dbReference>
<dbReference type="InterPro" id="IPR011992">
    <property type="entry name" value="EF-hand-dom_pair"/>
</dbReference>
<feature type="transmembrane region" description="Helical" evidence="11">
    <location>
        <begin position="141"/>
        <end position="166"/>
    </location>
</feature>
<feature type="transmembrane region" description="Helical" evidence="11">
    <location>
        <begin position="248"/>
        <end position="271"/>
    </location>
</feature>